<gene>
    <name evidence="2" type="ORF">KIW84_042161</name>
</gene>
<dbReference type="AlphaFoldDB" id="A0A9D4XAJ4"/>
<accession>A0A9D4XAJ4</accession>
<keyword evidence="1" id="KW-0175">Coiled coil</keyword>
<proteinExistence type="predicted"/>
<dbReference type="Proteomes" id="UP001058974">
    <property type="component" value="Chromosome 4"/>
</dbReference>
<feature type="coiled-coil region" evidence="1">
    <location>
        <begin position="5"/>
        <end position="44"/>
    </location>
</feature>
<dbReference type="EMBL" id="JAMSHJ010000004">
    <property type="protein sequence ID" value="KAI5417446.1"/>
    <property type="molecule type" value="Genomic_DNA"/>
</dbReference>
<organism evidence="2 3">
    <name type="scientific">Pisum sativum</name>
    <name type="common">Garden pea</name>
    <name type="synonym">Lathyrus oleraceus</name>
    <dbReference type="NCBI Taxonomy" id="3888"/>
    <lineage>
        <taxon>Eukaryota</taxon>
        <taxon>Viridiplantae</taxon>
        <taxon>Streptophyta</taxon>
        <taxon>Embryophyta</taxon>
        <taxon>Tracheophyta</taxon>
        <taxon>Spermatophyta</taxon>
        <taxon>Magnoliopsida</taxon>
        <taxon>eudicotyledons</taxon>
        <taxon>Gunneridae</taxon>
        <taxon>Pentapetalae</taxon>
        <taxon>rosids</taxon>
        <taxon>fabids</taxon>
        <taxon>Fabales</taxon>
        <taxon>Fabaceae</taxon>
        <taxon>Papilionoideae</taxon>
        <taxon>50 kb inversion clade</taxon>
        <taxon>NPAAA clade</taxon>
        <taxon>Hologalegina</taxon>
        <taxon>IRL clade</taxon>
        <taxon>Fabeae</taxon>
        <taxon>Lathyrus</taxon>
    </lineage>
</organism>
<dbReference type="Gramene" id="Psat04G0216100-T1">
    <property type="protein sequence ID" value="KAI5417446.1"/>
    <property type="gene ID" value="KIW84_042161"/>
</dbReference>
<reference evidence="2 3" key="1">
    <citation type="journal article" date="2022" name="Nat. Genet.">
        <title>Improved pea reference genome and pan-genome highlight genomic features and evolutionary characteristics.</title>
        <authorList>
            <person name="Yang T."/>
            <person name="Liu R."/>
            <person name="Luo Y."/>
            <person name="Hu S."/>
            <person name="Wang D."/>
            <person name="Wang C."/>
            <person name="Pandey M.K."/>
            <person name="Ge S."/>
            <person name="Xu Q."/>
            <person name="Li N."/>
            <person name="Li G."/>
            <person name="Huang Y."/>
            <person name="Saxena R.K."/>
            <person name="Ji Y."/>
            <person name="Li M."/>
            <person name="Yan X."/>
            <person name="He Y."/>
            <person name="Liu Y."/>
            <person name="Wang X."/>
            <person name="Xiang C."/>
            <person name="Varshney R.K."/>
            <person name="Ding H."/>
            <person name="Gao S."/>
            <person name="Zong X."/>
        </authorList>
    </citation>
    <scope>NUCLEOTIDE SEQUENCE [LARGE SCALE GENOMIC DNA]</scope>
    <source>
        <strain evidence="2 3">cv. Zhongwan 6</strain>
    </source>
</reference>
<evidence type="ECO:0000313" key="3">
    <source>
        <dbReference type="Proteomes" id="UP001058974"/>
    </source>
</evidence>
<protein>
    <submittedName>
        <fullName evidence="2">Uncharacterized protein</fullName>
    </submittedName>
</protein>
<sequence>MEARMELLECEFEALLAMKETMEKQHEEDRVEQMESRKERWRKLEIPILEGTDAYSGLNRVERYFDLKRVDETETAGNNGSHGGQSTCMVSMVEDVFTKLYMGGI</sequence>
<comment type="caution">
    <text evidence="2">The sequence shown here is derived from an EMBL/GenBank/DDBJ whole genome shotgun (WGS) entry which is preliminary data.</text>
</comment>
<name>A0A9D4XAJ4_PEA</name>
<keyword evidence="3" id="KW-1185">Reference proteome</keyword>
<evidence type="ECO:0000256" key="1">
    <source>
        <dbReference type="SAM" id="Coils"/>
    </source>
</evidence>
<evidence type="ECO:0000313" key="2">
    <source>
        <dbReference type="EMBL" id="KAI5417446.1"/>
    </source>
</evidence>